<evidence type="ECO:0000313" key="1">
    <source>
        <dbReference type="EMBL" id="MTV78136.1"/>
    </source>
</evidence>
<protein>
    <submittedName>
        <fullName evidence="1">Uncharacterized protein</fullName>
    </submittedName>
</protein>
<proteinExistence type="predicted"/>
<dbReference type="AlphaFoldDB" id="A0AAW9W8Y9"/>
<feature type="non-terminal residue" evidence="1">
    <location>
        <position position="96"/>
    </location>
</feature>
<dbReference type="Proteomes" id="UP000729182">
    <property type="component" value="Unassembled WGS sequence"/>
</dbReference>
<organism evidence="1 2">
    <name type="scientific">Streptococcus pneumoniae</name>
    <dbReference type="NCBI Taxonomy" id="1313"/>
    <lineage>
        <taxon>Bacteria</taxon>
        <taxon>Bacillati</taxon>
        <taxon>Bacillota</taxon>
        <taxon>Bacilli</taxon>
        <taxon>Lactobacillales</taxon>
        <taxon>Streptococcaceae</taxon>
        <taxon>Streptococcus</taxon>
    </lineage>
</organism>
<comment type="caution">
    <text evidence="1">The sequence shown here is derived from an EMBL/GenBank/DDBJ whole genome shotgun (WGS) entry which is preliminary data.</text>
</comment>
<feature type="non-terminal residue" evidence="1">
    <location>
        <position position="1"/>
    </location>
</feature>
<accession>A0AAW9W8Y9</accession>
<reference evidence="1" key="1">
    <citation type="submission" date="2019-11" db="EMBL/GenBank/DDBJ databases">
        <title>Growth characteristics of pneumococcus vary with the chemical composition of the capsule and with environmental conditions.</title>
        <authorList>
            <person name="Tothpal A."/>
            <person name="Desobry K."/>
            <person name="Joshi S."/>
            <person name="Wyllie A.L."/>
            <person name="Weinberger D.M."/>
        </authorList>
    </citation>
    <scope>NUCLEOTIDE SEQUENCE</scope>
    <source>
        <strain evidence="1">Pnumococcus10A</strain>
    </source>
</reference>
<sequence length="96" mass="10633">YKDGFWNAMISKKNVTQTTKGYNYLSIGNDIYLYTGVTSANADESNLGFILENMRTGEITKYSLASATEESARESAEGAVQEKSYKATFPILINLN</sequence>
<gene>
    <name evidence="1" type="ORF">GM535_13025</name>
</gene>
<evidence type="ECO:0000313" key="2">
    <source>
        <dbReference type="Proteomes" id="UP000729182"/>
    </source>
</evidence>
<dbReference type="EMBL" id="WNHN01000500">
    <property type="protein sequence ID" value="MTV78136.1"/>
    <property type="molecule type" value="Genomic_DNA"/>
</dbReference>
<name>A0AAW9W8Y9_STREE</name>